<keyword evidence="3 7" id="KW-0645">Protease</keyword>
<dbReference type="Proteomes" id="UP001164746">
    <property type="component" value="Chromosome 4"/>
</dbReference>
<evidence type="ECO:0000259" key="9">
    <source>
        <dbReference type="PROSITE" id="PS50235"/>
    </source>
</evidence>
<dbReference type="CDD" id="cd02662">
    <property type="entry name" value="Peptidase_C19F"/>
    <property type="match status" value="1"/>
</dbReference>
<evidence type="ECO:0000256" key="7">
    <source>
        <dbReference type="RuleBase" id="RU366025"/>
    </source>
</evidence>
<reference evidence="10" key="1">
    <citation type="submission" date="2022-11" db="EMBL/GenBank/DDBJ databases">
        <title>Centuries of genome instability and evolution in soft-shell clam transmissible cancer (bioRxiv).</title>
        <authorList>
            <person name="Hart S.F.M."/>
            <person name="Yonemitsu M.A."/>
            <person name="Giersch R.M."/>
            <person name="Beal B.F."/>
            <person name="Arriagada G."/>
            <person name="Davis B.W."/>
            <person name="Ostrander E.A."/>
            <person name="Goff S.P."/>
            <person name="Metzger M.J."/>
        </authorList>
    </citation>
    <scope>NUCLEOTIDE SEQUENCE</scope>
    <source>
        <strain evidence="10">MELC-2E11</strain>
        <tissue evidence="10">Siphon/mantle</tissue>
    </source>
</reference>
<dbReference type="SUPFAM" id="SSF54001">
    <property type="entry name" value="Cysteine proteinases"/>
    <property type="match status" value="1"/>
</dbReference>
<dbReference type="EMBL" id="CP111015">
    <property type="protein sequence ID" value="WAR03928.1"/>
    <property type="molecule type" value="Genomic_DNA"/>
</dbReference>
<evidence type="ECO:0000256" key="2">
    <source>
        <dbReference type="ARBA" id="ARBA00009085"/>
    </source>
</evidence>
<keyword evidence="11" id="KW-1185">Reference proteome</keyword>
<keyword evidence="8" id="KW-0812">Transmembrane</keyword>
<evidence type="ECO:0000256" key="4">
    <source>
        <dbReference type="ARBA" id="ARBA00022786"/>
    </source>
</evidence>
<sequence length="478" mass="53403">MFDKNLLLICGVSTAVAAAVYVFWGPSQRKKNKALCKGLENLGNTCFMNVILQSWAATPAVVSWLTDFMEKHRGTVERRCLAPPLLHSLRVINNEIEDVDDVHSPADIIGALRSHRWIISHDQQDAHELFNVFTTTLDEESTRFPAAPSLFDLNAIQQKAGKVEGGGEPEEGAHPGGLLQGREQDSPFRMLIASQMECVDCKYRHPVRYDINSTLSLAFPKSAWKSIKLEALLQKFITSEIVQDVKCPGCKKIQSQKQKDHPDVQGYLDESPKSSCLKRLTIGKLPQCLCIHMQRTQWLESGIPLKKYEHVVFPETLHLDDYVYTKCESTTRNGLLGGKALFGNTVVPLPTSSPVTSPTSGHVTLLRALNYDSRISSHGLFLQSTPSSPRAPAGSVHSDINHNSPKPQDYTYILTAVVVHLGDVFSGHFVTYRRSCVKKRGEKYSSQWLCTSDHAVKVVPFDEVLAAEAYMLFYERHQ</sequence>
<dbReference type="InterPro" id="IPR050164">
    <property type="entry name" value="Peptidase_C19"/>
</dbReference>
<protein>
    <recommendedName>
        <fullName evidence="7">Ubiquitin carboxyl-terminal hydrolase</fullName>
        <ecNumber evidence="7">3.4.19.12</ecNumber>
    </recommendedName>
</protein>
<feature type="transmembrane region" description="Helical" evidence="8">
    <location>
        <begin position="6"/>
        <end position="24"/>
    </location>
</feature>
<keyword evidence="6 7" id="KW-0788">Thiol protease</keyword>
<evidence type="ECO:0000313" key="11">
    <source>
        <dbReference type="Proteomes" id="UP001164746"/>
    </source>
</evidence>
<keyword evidence="5 7" id="KW-0378">Hydrolase</keyword>
<accession>A0ABY7E1N4</accession>
<dbReference type="PANTHER" id="PTHR24006:SF888">
    <property type="entry name" value="UBIQUITIN CARBOXYL-TERMINAL HYDROLASE 30"/>
    <property type="match status" value="1"/>
</dbReference>
<dbReference type="InterPro" id="IPR018200">
    <property type="entry name" value="USP_CS"/>
</dbReference>
<organism evidence="10 11">
    <name type="scientific">Mya arenaria</name>
    <name type="common">Soft-shell clam</name>
    <dbReference type="NCBI Taxonomy" id="6604"/>
    <lineage>
        <taxon>Eukaryota</taxon>
        <taxon>Metazoa</taxon>
        <taxon>Spiralia</taxon>
        <taxon>Lophotrochozoa</taxon>
        <taxon>Mollusca</taxon>
        <taxon>Bivalvia</taxon>
        <taxon>Autobranchia</taxon>
        <taxon>Heteroconchia</taxon>
        <taxon>Euheterodonta</taxon>
        <taxon>Imparidentia</taxon>
        <taxon>Neoheterodontei</taxon>
        <taxon>Myida</taxon>
        <taxon>Myoidea</taxon>
        <taxon>Myidae</taxon>
        <taxon>Mya</taxon>
    </lineage>
</organism>
<comment type="similarity">
    <text evidence="2 7">Belongs to the peptidase C19 family.</text>
</comment>
<dbReference type="PROSITE" id="PS00972">
    <property type="entry name" value="USP_1"/>
    <property type="match status" value="1"/>
</dbReference>
<dbReference type="InterPro" id="IPR001394">
    <property type="entry name" value="Peptidase_C19_UCH"/>
</dbReference>
<dbReference type="PROSITE" id="PS00973">
    <property type="entry name" value="USP_2"/>
    <property type="match status" value="1"/>
</dbReference>
<dbReference type="InterPro" id="IPR038765">
    <property type="entry name" value="Papain-like_cys_pep_sf"/>
</dbReference>
<dbReference type="PROSITE" id="PS50235">
    <property type="entry name" value="USP_3"/>
    <property type="match status" value="1"/>
</dbReference>
<dbReference type="Pfam" id="PF00443">
    <property type="entry name" value="UCH"/>
    <property type="match status" value="1"/>
</dbReference>
<evidence type="ECO:0000313" key="10">
    <source>
        <dbReference type="EMBL" id="WAR03928.1"/>
    </source>
</evidence>
<evidence type="ECO:0000256" key="3">
    <source>
        <dbReference type="ARBA" id="ARBA00022670"/>
    </source>
</evidence>
<dbReference type="PANTHER" id="PTHR24006">
    <property type="entry name" value="UBIQUITIN CARBOXYL-TERMINAL HYDROLASE"/>
    <property type="match status" value="1"/>
</dbReference>
<dbReference type="Gene3D" id="3.90.70.10">
    <property type="entry name" value="Cysteine proteinases"/>
    <property type="match status" value="1"/>
</dbReference>
<gene>
    <name evidence="10" type="ORF">MAR_010486</name>
</gene>
<evidence type="ECO:0000256" key="5">
    <source>
        <dbReference type="ARBA" id="ARBA00022801"/>
    </source>
</evidence>
<comment type="catalytic activity">
    <reaction evidence="1 7">
        <text>Thiol-dependent hydrolysis of ester, thioester, amide, peptide and isopeptide bonds formed by the C-terminal Gly of ubiquitin (a 76-residue protein attached to proteins as an intracellular targeting signal).</text>
        <dbReference type="EC" id="3.4.19.12"/>
    </reaction>
</comment>
<feature type="domain" description="USP" evidence="9">
    <location>
        <begin position="37"/>
        <end position="477"/>
    </location>
</feature>
<dbReference type="EC" id="3.4.19.12" evidence="7"/>
<evidence type="ECO:0000256" key="8">
    <source>
        <dbReference type="SAM" id="Phobius"/>
    </source>
</evidence>
<evidence type="ECO:0000256" key="6">
    <source>
        <dbReference type="ARBA" id="ARBA00022807"/>
    </source>
</evidence>
<proteinExistence type="inferred from homology"/>
<keyword evidence="8" id="KW-1133">Transmembrane helix</keyword>
<name>A0ABY7E1N4_MYAAR</name>
<dbReference type="InterPro" id="IPR028889">
    <property type="entry name" value="USP"/>
</dbReference>
<keyword evidence="8" id="KW-0472">Membrane</keyword>
<evidence type="ECO:0000256" key="1">
    <source>
        <dbReference type="ARBA" id="ARBA00000707"/>
    </source>
</evidence>
<keyword evidence="4 7" id="KW-0833">Ubl conjugation pathway</keyword>